<dbReference type="OMA" id="QINVMEL"/>
<organism evidence="8">
    <name type="scientific">Oryza brachyantha</name>
    <name type="common">malo sina</name>
    <dbReference type="NCBI Taxonomy" id="4533"/>
    <lineage>
        <taxon>Eukaryota</taxon>
        <taxon>Viridiplantae</taxon>
        <taxon>Streptophyta</taxon>
        <taxon>Embryophyta</taxon>
        <taxon>Tracheophyta</taxon>
        <taxon>Spermatophyta</taxon>
        <taxon>Magnoliopsida</taxon>
        <taxon>Liliopsida</taxon>
        <taxon>Poales</taxon>
        <taxon>Poaceae</taxon>
        <taxon>BOP clade</taxon>
        <taxon>Oryzoideae</taxon>
        <taxon>Oryzeae</taxon>
        <taxon>Oryzinae</taxon>
        <taxon>Oryza</taxon>
    </lineage>
</organism>
<reference evidence="8" key="1">
    <citation type="journal article" date="2013" name="Nat. Commun.">
        <title>Whole-genome sequencing of Oryza brachyantha reveals mechanisms underlying Oryza genome evolution.</title>
        <authorList>
            <person name="Chen J."/>
            <person name="Huang Q."/>
            <person name="Gao D."/>
            <person name="Wang J."/>
            <person name="Lang Y."/>
            <person name="Liu T."/>
            <person name="Li B."/>
            <person name="Bai Z."/>
            <person name="Luis Goicoechea J."/>
            <person name="Liang C."/>
            <person name="Chen C."/>
            <person name="Zhang W."/>
            <person name="Sun S."/>
            <person name="Liao Y."/>
            <person name="Zhang X."/>
            <person name="Yang L."/>
            <person name="Song C."/>
            <person name="Wang M."/>
            <person name="Shi J."/>
            <person name="Liu G."/>
            <person name="Liu J."/>
            <person name="Zhou H."/>
            <person name="Zhou W."/>
            <person name="Yu Q."/>
            <person name="An N."/>
            <person name="Chen Y."/>
            <person name="Cai Q."/>
            <person name="Wang B."/>
            <person name="Liu B."/>
            <person name="Min J."/>
            <person name="Huang Y."/>
            <person name="Wu H."/>
            <person name="Li Z."/>
            <person name="Zhang Y."/>
            <person name="Yin Y."/>
            <person name="Song W."/>
            <person name="Jiang J."/>
            <person name="Jackson S.A."/>
            <person name="Wing R.A."/>
            <person name="Wang J."/>
            <person name="Chen M."/>
        </authorList>
    </citation>
    <scope>NUCLEOTIDE SEQUENCE [LARGE SCALE GENOMIC DNA]</scope>
    <source>
        <strain evidence="8">cv. IRGC 101232</strain>
    </source>
</reference>
<name>J3N911_ORYBR</name>
<dbReference type="InterPro" id="IPR011009">
    <property type="entry name" value="Kinase-like_dom_sf"/>
</dbReference>
<dbReference type="InterPro" id="IPR045274">
    <property type="entry name" value="WAK-like"/>
</dbReference>
<dbReference type="PROSITE" id="PS50011">
    <property type="entry name" value="PROTEIN_KINASE_DOM"/>
    <property type="match status" value="1"/>
</dbReference>
<dbReference type="InterPro" id="IPR000719">
    <property type="entry name" value="Prot_kinase_dom"/>
</dbReference>
<feature type="domain" description="Protein kinase" evidence="7">
    <location>
        <begin position="45"/>
        <end position="485"/>
    </location>
</feature>
<sequence>MASSRWYSDCGAGRRVLPPIRVSSPLSPAEAPSIEIFFLMAGSPMREGFQHGLHIIGTKWTLNFLDNLPDAIARDLMDNNDGIKNFTESDIERITSGYTTLIGKGGFGEVYKGVLDNDDIVAVKRYIRADLAREFMEEISNGNLEDILHNRRTAMSLETRLGIAIGCAEALSYMHSMHLTTDSLVCHGDIKPANILLDENLTARLSDFGLSRLLLGGTTRHTMNVKGSIDYVDLVCLRTGCLTPRSDVYSFGIVLLELITRKRVKEAKISLVKTFSEAFENGKMQLMEIFDDELVSEGNLEVLETIGKLAILVTEQLVKLWAGLRRGQSLLKISLGIFKRNAVSSVIRIKLQNVKVFTAGELIRVTQNYSRLIDENFMFSYVVYKGSLQDNKLVAVVSLHKSEDPCKVKSDVYSFGVVLMELINSREPRHGTASHIVMDLRRAYMLDMMGAKWRWSTIWKLAALCTTEEVDERPTMEQLAKHLGVLRRFWKKRRAEDVGASTGYCTEVEAAAAVGISGDEATEP</sequence>
<dbReference type="SUPFAM" id="SSF56112">
    <property type="entry name" value="Protein kinase-like (PK-like)"/>
    <property type="match status" value="2"/>
</dbReference>
<dbReference type="Proteomes" id="UP000006038">
    <property type="component" value="Chromosome 11"/>
</dbReference>
<dbReference type="Pfam" id="PF07714">
    <property type="entry name" value="PK_Tyr_Ser-Thr"/>
    <property type="match status" value="2"/>
</dbReference>
<dbReference type="GO" id="GO:0005886">
    <property type="term" value="C:plasma membrane"/>
    <property type="evidence" value="ECO:0007669"/>
    <property type="project" value="TreeGrafter"/>
</dbReference>
<evidence type="ECO:0000256" key="1">
    <source>
        <dbReference type="ARBA" id="ARBA00022527"/>
    </source>
</evidence>
<feature type="binding site" evidence="6">
    <location>
        <position position="124"/>
    </location>
    <ligand>
        <name>ATP</name>
        <dbReference type="ChEBI" id="CHEBI:30616"/>
    </ligand>
</feature>
<keyword evidence="4" id="KW-0418">Kinase</keyword>
<keyword evidence="2" id="KW-0808">Transferase</keyword>
<evidence type="ECO:0000256" key="2">
    <source>
        <dbReference type="ARBA" id="ARBA00022679"/>
    </source>
</evidence>
<dbReference type="PROSITE" id="PS00107">
    <property type="entry name" value="PROTEIN_KINASE_ATP"/>
    <property type="match status" value="1"/>
</dbReference>
<dbReference type="InterPro" id="IPR008271">
    <property type="entry name" value="Ser/Thr_kinase_AS"/>
</dbReference>
<proteinExistence type="predicted"/>
<evidence type="ECO:0000313" key="9">
    <source>
        <dbReference type="Proteomes" id="UP000006038"/>
    </source>
</evidence>
<dbReference type="PANTHER" id="PTHR27005">
    <property type="entry name" value="WALL-ASSOCIATED RECEPTOR KINASE-LIKE 21"/>
    <property type="match status" value="1"/>
</dbReference>
<dbReference type="AlphaFoldDB" id="J3N911"/>
<evidence type="ECO:0000256" key="3">
    <source>
        <dbReference type="ARBA" id="ARBA00022741"/>
    </source>
</evidence>
<accession>J3N911</accession>
<evidence type="ECO:0000256" key="6">
    <source>
        <dbReference type="PROSITE-ProRule" id="PRU10141"/>
    </source>
</evidence>
<evidence type="ECO:0000259" key="7">
    <source>
        <dbReference type="PROSITE" id="PS50011"/>
    </source>
</evidence>
<evidence type="ECO:0000256" key="4">
    <source>
        <dbReference type="ARBA" id="ARBA00022777"/>
    </source>
</evidence>
<dbReference type="GO" id="GO:0004674">
    <property type="term" value="F:protein serine/threonine kinase activity"/>
    <property type="evidence" value="ECO:0007669"/>
    <property type="project" value="UniProtKB-KW"/>
</dbReference>
<dbReference type="Gene3D" id="3.30.200.20">
    <property type="entry name" value="Phosphorylase Kinase, domain 1"/>
    <property type="match status" value="1"/>
</dbReference>
<evidence type="ECO:0000256" key="5">
    <source>
        <dbReference type="ARBA" id="ARBA00022840"/>
    </source>
</evidence>
<keyword evidence="3 6" id="KW-0547">Nucleotide-binding</keyword>
<keyword evidence="1" id="KW-0723">Serine/threonine-protein kinase</keyword>
<dbReference type="PANTHER" id="PTHR27005:SF87">
    <property type="entry name" value="OS11G0556600 PROTEIN"/>
    <property type="match status" value="1"/>
</dbReference>
<dbReference type="PROSITE" id="PS00108">
    <property type="entry name" value="PROTEIN_KINASE_ST"/>
    <property type="match status" value="1"/>
</dbReference>
<keyword evidence="5 6" id="KW-0067">ATP-binding</keyword>
<dbReference type="Gramene" id="OB11G22970.1">
    <property type="protein sequence ID" value="OB11G22970.1"/>
    <property type="gene ID" value="OB11G22970"/>
</dbReference>
<keyword evidence="9" id="KW-1185">Reference proteome</keyword>
<dbReference type="EnsemblPlants" id="OB11G22970.1">
    <property type="protein sequence ID" value="OB11G22970.1"/>
    <property type="gene ID" value="OB11G22970"/>
</dbReference>
<dbReference type="eggNOG" id="ENOG502QTCP">
    <property type="taxonomic scope" value="Eukaryota"/>
</dbReference>
<protein>
    <recommendedName>
        <fullName evidence="7">Protein kinase domain-containing protein</fullName>
    </recommendedName>
</protein>
<dbReference type="SMART" id="SM00220">
    <property type="entry name" value="S_TKc"/>
    <property type="match status" value="1"/>
</dbReference>
<dbReference type="InterPro" id="IPR001245">
    <property type="entry name" value="Ser-Thr/Tyr_kinase_cat_dom"/>
</dbReference>
<dbReference type="GO" id="GO:0005524">
    <property type="term" value="F:ATP binding"/>
    <property type="evidence" value="ECO:0007669"/>
    <property type="project" value="UniProtKB-UniRule"/>
</dbReference>
<dbReference type="HOGENOM" id="CLU_520129_0_0_1"/>
<dbReference type="GO" id="GO:0007166">
    <property type="term" value="P:cell surface receptor signaling pathway"/>
    <property type="evidence" value="ECO:0007669"/>
    <property type="project" value="InterPro"/>
</dbReference>
<reference evidence="8" key="2">
    <citation type="submission" date="2013-04" db="UniProtKB">
        <authorList>
            <consortium name="EnsemblPlants"/>
        </authorList>
    </citation>
    <scope>IDENTIFICATION</scope>
</reference>
<dbReference type="Gene3D" id="1.10.510.10">
    <property type="entry name" value="Transferase(Phosphotransferase) domain 1"/>
    <property type="match status" value="2"/>
</dbReference>
<dbReference type="InterPro" id="IPR017441">
    <property type="entry name" value="Protein_kinase_ATP_BS"/>
</dbReference>
<evidence type="ECO:0000313" key="8">
    <source>
        <dbReference type="EnsemblPlants" id="OB11G22970.1"/>
    </source>
</evidence>